<dbReference type="InterPro" id="IPR005835">
    <property type="entry name" value="NTP_transferase_dom"/>
</dbReference>
<dbReference type="CDD" id="cd04651">
    <property type="entry name" value="LbH_G1P_AT_C"/>
    <property type="match status" value="1"/>
</dbReference>
<dbReference type="Pfam" id="PF24894">
    <property type="entry name" value="Hexapep_GlmU"/>
    <property type="match status" value="1"/>
</dbReference>
<dbReference type="PANTHER" id="PTHR43523:SF6">
    <property type="entry name" value="GLYCOGEN BIOSYNTHESIS PROTEIN GLGD"/>
    <property type="match status" value="1"/>
</dbReference>
<dbReference type="EC" id="2.7.7.27" evidence="5"/>
<dbReference type="Gene3D" id="3.90.550.10">
    <property type="entry name" value="Spore Coat Polysaccharide Biosynthesis Protein SpsA, Chain A"/>
    <property type="match status" value="1"/>
</dbReference>
<dbReference type="GO" id="GO:0008878">
    <property type="term" value="F:glucose-1-phosphate adenylyltransferase activity"/>
    <property type="evidence" value="ECO:0007669"/>
    <property type="project" value="UniProtKB-EC"/>
</dbReference>
<dbReference type="InterPro" id="IPR011832">
    <property type="entry name" value="GlgDAde_trans"/>
</dbReference>
<dbReference type="NCBIfam" id="TIGR02092">
    <property type="entry name" value="glgD"/>
    <property type="match status" value="1"/>
</dbReference>
<keyword evidence="5" id="KW-0548">Nucleotidyltransferase</keyword>
<keyword evidence="2" id="KW-0320">Glycogen biosynthesis</keyword>
<accession>A0A8J6P0L4</accession>
<evidence type="ECO:0000259" key="4">
    <source>
        <dbReference type="Pfam" id="PF24894"/>
    </source>
</evidence>
<reference evidence="5" key="1">
    <citation type="submission" date="2020-08" db="EMBL/GenBank/DDBJ databases">
        <title>Genome public.</title>
        <authorList>
            <person name="Liu C."/>
            <person name="Sun Q."/>
        </authorList>
    </citation>
    <scope>NUCLEOTIDE SEQUENCE</scope>
    <source>
        <strain evidence="5">NSJ-15</strain>
    </source>
</reference>
<evidence type="ECO:0000313" key="5">
    <source>
        <dbReference type="EMBL" id="MBC8610474.1"/>
    </source>
</evidence>
<protein>
    <submittedName>
        <fullName evidence="5">Glucose-1-phosphate adenylyltransferase subunit GlgD</fullName>
        <ecNumber evidence="5">2.7.7.27</ecNumber>
    </submittedName>
</protein>
<dbReference type="PANTHER" id="PTHR43523">
    <property type="entry name" value="GLUCOSE-1-PHOSPHATE ADENYLYLTRANSFERASE-RELATED"/>
    <property type="match status" value="1"/>
</dbReference>
<dbReference type="Gene3D" id="2.160.10.10">
    <property type="entry name" value="Hexapeptide repeat proteins"/>
    <property type="match status" value="1"/>
</dbReference>
<gene>
    <name evidence="5" type="primary">glgD</name>
    <name evidence="5" type="ORF">H8702_04975</name>
</gene>
<dbReference type="InterPro" id="IPR056818">
    <property type="entry name" value="GlmU/GlgC-like_hexapep"/>
</dbReference>
<evidence type="ECO:0000256" key="1">
    <source>
        <dbReference type="ARBA" id="ARBA00010443"/>
    </source>
</evidence>
<feature type="domain" description="Glucose-1-phosphate adenylyltransferase/Bifunctional protein GlmU-like C-terminal hexapeptide" evidence="4">
    <location>
        <begin position="286"/>
        <end position="355"/>
    </location>
</feature>
<feature type="domain" description="Nucleotidyl transferase" evidence="3">
    <location>
        <begin position="19"/>
        <end position="226"/>
    </location>
</feature>
<dbReference type="CDD" id="cd02508">
    <property type="entry name" value="ADP_Glucose_PP"/>
    <property type="match status" value="1"/>
</dbReference>
<dbReference type="AlphaFoldDB" id="A0A8J6P0L4"/>
<sequence length="372" mass="42264">MNMTGIIFSNIYDAYMGDLTKYRTLASVPFGGRYRLIDFVLSNMSNSGFNNVGIITKYNYQSLIDHLGSCEEWDMSRKNSKVFILPPFGTGQTNVYQGKLEALYGAIAFLKRTKEKYILMSDCNVICNIDYELVLKEHLRSGAQITVVANREEPDNDDEIRDFVISVDDDNMVTDIAIKHSFTKENLCGMGMFLIEKNLLLHVVEEAVSHGRYHFERDFVQREFLEGSLSVNVYEFKGSVLRNRDVPSYFMNNCRMLQEDVRRDIFDPQNPIYTKVRDEVPTYYDHDCVVKDSLIADGCRIEGTVTDSIIFRNVVVEKGAVVDHCVVMQGTVIHAGANIKYTILDKDAQITEGRTLAGSERAPVIIQKGDTI</sequence>
<evidence type="ECO:0000259" key="3">
    <source>
        <dbReference type="Pfam" id="PF00483"/>
    </source>
</evidence>
<dbReference type="SUPFAM" id="SSF53448">
    <property type="entry name" value="Nucleotide-diphospho-sugar transferases"/>
    <property type="match status" value="1"/>
</dbReference>
<organism evidence="5 6">
    <name type="scientific">Massiliimalia timonensis</name>
    <dbReference type="NCBI Taxonomy" id="1987501"/>
    <lineage>
        <taxon>Bacteria</taxon>
        <taxon>Bacillati</taxon>
        <taxon>Bacillota</taxon>
        <taxon>Clostridia</taxon>
        <taxon>Eubacteriales</taxon>
        <taxon>Oscillospiraceae</taxon>
        <taxon>Massiliimalia</taxon>
    </lineage>
</organism>
<dbReference type="Proteomes" id="UP000632659">
    <property type="component" value="Unassembled WGS sequence"/>
</dbReference>
<comment type="similarity">
    <text evidence="1">Belongs to the bacterial/plant glucose-1-phosphate adenylyltransferase family.</text>
</comment>
<comment type="caution">
    <text evidence="5">The sequence shown here is derived from an EMBL/GenBank/DDBJ whole genome shotgun (WGS) entry which is preliminary data.</text>
</comment>
<proteinExistence type="inferred from homology"/>
<name>A0A8J6P0L4_9FIRM</name>
<dbReference type="EMBL" id="JACRTL010000002">
    <property type="protein sequence ID" value="MBC8610474.1"/>
    <property type="molecule type" value="Genomic_DNA"/>
</dbReference>
<dbReference type="SUPFAM" id="SSF51161">
    <property type="entry name" value="Trimeric LpxA-like enzymes"/>
    <property type="match status" value="1"/>
</dbReference>
<dbReference type="InterPro" id="IPR011831">
    <property type="entry name" value="ADP-Glc_PPase"/>
</dbReference>
<dbReference type="GO" id="GO:0005978">
    <property type="term" value="P:glycogen biosynthetic process"/>
    <property type="evidence" value="ECO:0007669"/>
    <property type="project" value="UniProtKB-KW"/>
</dbReference>
<evidence type="ECO:0000313" key="6">
    <source>
        <dbReference type="Proteomes" id="UP000632659"/>
    </source>
</evidence>
<evidence type="ECO:0000256" key="2">
    <source>
        <dbReference type="ARBA" id="ARBA00023056"/>
    </source>
</evidence>
<dbReference type="InterPro" id="IPR011004">
    <property type="entry name" value="Trimer_LpxA-like_sf"/>
</dbReference>
<dbReference type="Pfam" id="PF00483">
    <property type="entry name" value="NTP_transferase"/>
    <property type="match status" value="1"/>
</dbReference>
<dbReference type="InterPro" id="IPR029044">
    <property type="entry name" value="Nucleotide-diphossugar_trans"/>
</dbReference>
<keyword evidence="5" id="KW-0808">Transferase</keyword>
<dbReference type="RefSeq" id="WP_154824853.1">
    <property type="nucleotide sequence ID" value="NZ_JACRTL010000002.1"/>
</dbReference>
<keyword evidence="6" id="KW-1185">Reference proteome</keyword>